<dbReference type="EMBL" id="CAJNOJ010000344">
    <property type="protein sequence ID" value="CAF1409443.1"/>
    <property type="molecule type" value="Genomic_DNA"/>
</dbReference>
<keyword evidence="1" id="KW-0472">Membrane</keyword>
<feature type="transmembrane region" description="Helical" evidence="1">
    <location>
        <begin position="62"/>
        <end position="81"/>
    </location>
</feature>
<dbReference type="Proteomes" id="UP000663828">
    <property type="component" value="Unassembled WGS sequence"/>
</dbReference>
<name>A0A815ABD3_ADIRI</name>
<sequence>MIGIPMNANTVYVSVVQTGCVSGEFDSTYPIHLNGIISQTEYQQSIQRINEALNSTKRMFNLFWIIFAMTMTLSTISFLVSGLTAGKNISQSFYIFLALGVIFTTIGSVFVGVGACVINSKRQGRLRRAVAEESLRYSTRSPVPCSWRLDTSRNWMGAYGNQNNSNLAYNLVIDIGRSIPIENSHSTTYSNKISPAPVSMYDEVVNSPSPPSYVFQSISSSCSKCNFPRQDLSMNFCSSCGNRFNR</sequence>
<feature type="transmembrane region" description="Helical" evidence="1">
    <location>
        <begin position="93"/>
        <end position="118"/>
    </location>
</feature>
<evidence type="ECO:0000256" key="1">
    <source>
        <dbReference type="SAM" id="Phobius"/>
    </source>
</evidence>
<comment type="caution">
    <text evidence="2">The sequence shown here is derived from an EMBL/GenBank/DDBJ whole genome shotgun (WGS) entry which is preliminary data.</text>
</comment>
<accession>A0A815ABD3</accession>
<dbReference type="OrthoDB" id="10025090at2759"/>
<evidence type="ECO:0000313" key="2">
    <source>
        <dbReference type="EMBL" id="CAF1255171.1"/>
    </source>
</evidence>
<gene>
    <name evidence="3" type="ORF">EDS130_LOCUS36608</name>
    <name evidence="2" type="ORF">XAT740_LOCUS26475</name>
</gene>
<keyword evidence="1" id="KW-0812">Transmembrane</keyword>
<dbReference type="EMBL" id="CAJNOR010002154">
    <property type="protein sequence ID" value="CAF1255171.1"/>
    <property type="molecule type" value="Genomic_DNA"/>
</dbReference>
<keyword evidence="4" id="KW-1185">Reference proteome</keyword>
<organism evidence="2 4">
    <name type="scientific">Adineta ricciae</name>
    <name type="common">Rotifer</name>
    <dbReference type="NCBI Taxonomy" id="249248"/>
    <lineage>
        <taxon>Eukaryota</taxon>
        <taxon>Metazoa</taxon>
        <taxon>Spiralia</taxon>
        <taxon>Gnathifera</taxon>
        <taxon>Rotifera</taxon>
        <taxon>Eurotatoria</taxon>
        <taxon>Bdelloidea</taxon>
        <taxon>Adinetida</taxon>
        <taxon>Adinetidae</taxon>
        <taxon>Adineta</taxon>
    </lineage>
</organism>
<dbReference type="Proteomes" id="UP000663852">
    <property type="component" value="Unassembled WGS sequence"/>
</dbReference>
<proteinExistence type="predicted"/>
<evidence type="ECO:0000313" key="3">
    <source>
        <dbReference type="EMBL" id="CAF1409443.1"/>
    </source>
</evidence>
<reference evidence="2" key="1">
    <citation type="submission" date="2021-02" db="EMBL/GenBank/DDBJ databases">
        <authorList>
            <person name="Nowell W R."/>
        </authorList>
    </citation>
    <scope>NUCLEOTIDE SEQUENCE</scope>
</reference>
<protein>
    <submittedName>
        <fullName evidence="2">Uncharacterized protein</fullName>
    </submittedName>
</protein>
<evidence type="ECO:0000313" key="4">
    <source>
        <dbReference type="Proteomes" id="UP000663828"/>
    </source>
</evidence>
<keyword evidence="1" id="KW-1133">Transmembrane helix</keyword>
<dbReference type="AlphaFoldDB" id="A0A815ABD3"/>